<organism evidence="5">
    <name type="scientific">hydrothermal vent metagenome</name>
    <dbReference type="NCBI Taxonomy" id="652676"/>
    <lineage>
        <taxon>unclassified sequences</taxon>
        <taxon>metagenomes</taxon>
        <taxon>ecological metagenomes</taxon>
    </lineage>
</organism>
<dbReference type="NCBIfam" id="TIGR00202">
    <property type="entry name" value="csrA"/>
    <property type="match status" value="1"/>
</dbReference>
<protein>
    <submittedName>
        <fullName evidence="5">Carbon storage regulator</fullName>
    </submittedName>
</protein>
<dbReference type="NCBIfam" id="NF002469">
    <property type="entry name" value="PRK01712.1"/>
    <property type="match status" value="1"/>
</dbReference>
<dbReference type="PANTHER" id="PTHR34984">
    <property type="entry name" value="CARBON STORAGE REGULATOR"/>
    <property type="match status" value="1"/>
</dbReference>
<dbReference type="Gene3D" id="2.60.40.4380">
    <property type="entry name" value="Translational regulator CsrA"/>
    <property type="match status" value="1"/>
</dbReference>
<dbReference type="Pfam" id="PF02599">
    <property type="entry name" value="CsrA"/>
    <property type="match status" value="1"/>
</dbReference>
<keyword evidence="1" id="KW-0963">Cytoplasm</keyword>
<keyword evidence="3" id="KW-0810">Translation regulation</keyword>
<evidence type="ECO:0000256" key="4">
    <source>
        <dbReference type="ARBA" id="ARBA00022884"/>
    </source>
</evidence>
<dbReference type="PANTHER" id="PTHR34984:SF1">
    <property type="entry name" value="CARBON STORAGE REGULATOR"/>
    <property type="match status" value="1"/>
</dbReference>
<evidence type="ECO:0000256" key="3">
    <source>
        <dbReference type="ARBA" id="ARBA00022845"/>
    </source>
</evidence>
<keyword evidence="4" id="KW-0694">RNA-binding</keyword>
<name>A0A3B0RPS6_9ZZZZ</name>
<dbReference type="GO" id="GO:0006109">
    <property type="term" value="P:regulation of carbohydrate metabolic process"/>
    <property type="evidence" value="ECO:0007669"/>
    <property type="project" value="InterPro"/>
</dbReference>
<sequence length="76" mass="8501">MLVLTRKSGEAIRIGDDIRIVIVSMKDNHIKLGIEAPLSNPVHREEIYLRIQQENQNASTTMPGDIADALKGFETK</sequence>
<dbReference type="GO" id="GO:0048027">
    <property type="term" value="F:mRNA 5'-UTR binding"/>
    <property type="evidence" value="ECO:0007669"/>
    <property type="project" value="TreeGrafter"/>
</dbReference>
<dbReference type="GO" id="GO:0005829">
    <property type="term" value="C:cytosol"/>
    <property type="evidence" value="ECO:0007669"/>
    <property type="project" value="TreeGrafter"/>
</dbReference>
<dbReference type="SUPFAM" id="SSF117130">
    <property type="entry name" value="CsrA-like"/>
    <property type="match status" value="1"/>
</dbReference>
<evidence type="ECO:0000313" key="5">
    <source>
        <dbReference type="EMBL" id="VAV85575.1"/>
    </source>
</evidence>
<evidence type="ECO:0000256" key="2">
    <source>
        <dbReference type="ARBA" id="ARBA00022491"/>
    </source>
</evidence>
<accession>A0A3B0RPS6</accession>
<dbReference type="AlphaFoldDB" id="A0A3B0RPS6"/>
<dbReference type="FunFam" id="2.60.40.4380:FF:000002">
    <property type="entry name" value="Translational regulator CsrA"/>
    <property type="match status" value="1"/>
</dbReference>
<reference evidence="5" key="1">
    <citation type="submission" date="2018-06" db="EMBL/GenBank/DDBJ databases">
        <authorList>
            <person name="Zhirakovskaya E."/>
        </authorList>
    </citation>
    <scope>NUCLEOTIDE SEQUENCE</scope>
</reference>
<evidence type="ECO:0000256" key="1">
    <source>
        <dbReference type="ARBA" id="ARBA00022490"/>
    </source>
</evidence>
<proteinExistence type="inferred from homology"/>
<dbReference type="GO" id="GO:0045947">
    <property type="term" value="P:negative regulation of translational initiation"/>
    <property type="evidence" value="ECO:0007669"/>
    <property type="project" value="TreeGrafter"/>
</dbReference>
<gene>
    <name evidence="5" type="ORF">MNBD_DELTA01-363</name>
</gene>
<keyword evidence="2" id="KW-0678">Repressor</keyword>
<dbReference type="InterPro" id="IPR003751">
    <property type="entry name" value="CsrA"/>
</dbReference>
<dbReference type="InterPro" id="IPR036107">
    <property type="entry name" value="CsrA_sf"/>
</dbReference>
<dbReference type="GO" id="GO:0006402">
    <property type="term" value="P:mRNA catabolic process"/>
    <property type="evidence" value="ECO:0007669"/>
    <property type="project" value="InterPro"/>
</dbReference>
<dbReference type="HAMAP" id="MF_00167">
    <property type="entry name" value="CsrA"/>
    <property type="match status" value="1"/>
</dbReference>
<dbReference type="EMBL" id="UOEA01000090">
    <property type="protein sequence ID" value="VAV85575.1"/>
    <property type="molecule type" value="Genomic_DNA"/>
</dbReference>